<reference evidence="1" key="1">
    <citation type="submission" date="2020-11" db="EMBL/GenBank/DDBJ databases">
        <title>Adaptations for nitrogen fixation in a non-lichenized fungal sporocarp promotes dispersal by wood-feeding termites.</title>
        <authorList>
            <consortium name="DOE Joint Genome Institute"/>
            <person name="Koch R.A."/>
            <person name="Yoon G."/>
            <person name="Arayal U."/>
            <person name="Lail K."/>
            <person name="Amirebrahimi M."/>
            <person name="Labutti K."/>
            <person name="Lipzen A."/>
            <person name="Riley R."/>
            <person name="Barry K."/>
            <person name="Henrissat B."/>
            <person name="Grigoriev I.V."/>
            <person name="Herr J.R."/>
            <person name="Aime M.C."/>
        </authorList>
    </citation>
    <scope>NUCLEOTIDE SEQUENCE</scope>
    <source>
        <strain evidence="1">MCA 3950</strain>
    </source>
</reference>
<sequence length="129" mass="14534">MESDSSSCLRYHPPPVYLIYCSEEFLGYEYGCRATYHVRRCCDVPPHGAVLTLASVMEHICRLALPAIDEPHPHRTSPVSQYEQDLTRAGSQKSQIHVCTCSTSSERCLSYISFSCLLLQKCSSRLDLT</sequence>
<dbReference type="GeneID" id="66104016"/>
<dbReference type="AlphaFoldDB" id="A0A9P8ALV7"/>
<accession>A0A9P8ALV7</accession>
<keyword evidence="2" id="KW-1185">Reference proteome</keyword>
<gene>
    <name evidence="1" type="ORF">BT62DRAFT_637183</name>
</gene>
<evidence type="ECO:0000313" key="2">
    <source>
        <dbReference type="Proteomes" id="UP000812287"/>
    </source>
</evidence>
<dbReference type="Proteomes" id="UP000812287">
    <property type="component" value="Unassembled WGS sequence"/>
</dbReference>
<comment type="caution">
    <text evidence="1">The sequence shown here is derived from an EMBL/GenBank/DDBJ whole genome shotgun (WGS) entry which is preliminary data.</text>
</comment>
<name>A0A9P8ALV7_9AGAR</name>
<proteinExistence type="predicted"/>
<dbReference type="EMBL" id="MU250575">
    <property type="protein sequence ID" value="KAG7440210.1"/>
    <property type="molecule type" value="Genomic_DNA"/>
</dbReference>
<dbReference type="RefSeq" id="XP_043033710.1">
    <property type="nucleotide sequence ID" value="XM_043181720.1"/>
</dbReference>
<protein>
    <submittedName>
        <fullName evidence="1">Uncharacterized protein</fullName>
    </submittedName>
</protein>
<organism evidence="1 2">
    <name type="scientific">Guyanagaster necrorhizus</name>
    <dbReference type="NCBI Taxonomy" id="856835"/>
    <lineage>
        <taxon>Eukaryota</taxon>
        <taxon>Fungi</taxon>
        <taxon>Dikarya</taxon>
        <taxon>Basidiomycota</taxon>
        <taxon>Agaricomycotina</taxon>
        <taxon>Agaricomycetes</taxon>
        <taxon>Agaricomycetidae</taxon>
        <taxon>Agaricales</taxon>
        <taxon>Marasmiineae</taxon>
        <taxon>Physalacriaceae</taxon>
        <taxon>Guyanagaster</taxon>
    </lineage>
</organism>
<evidence type="ECO:0000313" key="1">
    <source>
        <dbReference type="EMBL" id="KAG7440210.1"/>
    </source>
</evidence>